<dbReference type="AlphaFoldDB" id="A0AAX4FV20"/>
<keyword evidence="1" id="KW-0812">Transmembrane</keyword>
<dbReference type="GeneID" id="85731557"/>
<accession>A0AAX4FV20</accession>
<keyword evidence="3" id="KW-1185">Reference proteome</keyword>
<feature type="transmembrane region" description="Helical" evidence="1">
    <location>
        <begin position="105"/>
        <end position="133"/>
    </location>
</feature>
<evidence type="ECO:0000313" key="3">
    <source>
        <dbReference type="Proteomes" id="UP001305652"/>
    </source>
</evidence>
<dbReference type="RefSeq" id="WP_318621461.1">
    <property type="nucleotide sequence ID" value="NZ_CP137642.1"/>
</dbReference>
<gene>
    <name evidence="2" type="ORF">R6Y96_00330</name>
</gene>
<feature type="transmembrane region" description="Helical" evidence="1">
    <location>
        <begin position="30"/>
        <end position="52"/>
    </location>
</feature>
<name>A0AAX4FV20_9EURY</name>
<feature type="transmembrane region" description="Helical" evidence="1">
    <location>
        <begin position="72"/>
        <end position="93"/>
    </location>
</feature>
<keyword evidence="1" id="KW-0472">Membrane</keyword>
<dbReference type="Proteomes" id="UP001305652">
    <property type="component" value="Chromosome"/>
</dbReference>
<proteinExistence type="predicted"/>
<feature type="transmembrane region" description="Helical" evidence="1">
    <location>
        <begin position="153"/>
        <end position="176"/>
    </location>
</feature>
<dbReference type="EMBL" id="CP137642">
    <property type="protein sequence ID" value="WOX57740.1"/>
    <property type="molecule type" value="Genomic_DNA"/>
</dbReference>
<keyword evidence="1" id="KW-1133">Transmembrane helix</keyword>
<evidence type="ECO:0000256" key="1">
    <source>
        <dbReference type="SAM" id="Phobius"/>
    </source>
</evidence>
<reference evidence="2 3" key="1">
    <citation type="submission" date="2023-10" db="EMBL/GenBank/DDBJ databases">
        <title>The complete genome sequence of Methanoculleus receptaculi DSM 18860.</title>
        <authorList>
            <person name="Lai S.-J."/>
            <person name="You Y.-T."/>
            <person name="Chen S.-C."/>
        </authorList>
    </citation>
    <scope>NUCLEOTIDE SEQUENCE [LARGE SCALE GENOMIC DNA]</scope>
    <source>
        <strain evidence="2 3">DSM 18860</strain>
    </source>
</reference>
<protein>
    <submittedName>
        <fullName evidence="2">Uncharacterized protein</fullName>
    </submittedName>
</protein>
<dbReference type="KEGG" id="mrc:R6Y96_00330"/>
<organism evidence="2 3">
    <name type="scientific">Methanoculleus receptaculi</name>
    <dbReference type="NCBI Taxonomy" id="394967"/>
    <lineage>
        <taxon>Archaea</taxon>
        <taxon>Methanobacteriati</taxon>
        <taxon>Methanobacteriota</taxon>
        <taxon>Stenosarchaea group</taxon>
        <taxon>Methanomicrobia</taxon>
        <taxon>Methanomicrobiales</taxon>
        <taxon>Methanomicrobiaceae</taxon>
        <taxon>Methanoculleus</taxon>
    </lineage>
</organism>
<sequence length="336" mass="33926">MIRISNLPSFLAGAIMTPDRQTTLRNLKRLLPASLIAGLAGGGLLVLLTYVHTWCWGGIACYNHGLFDAIGTFQNLVLGILSLLLAGMLPAALSREGGTRRGSAVLAGGIAGFTAFLVLEMYSMVTAAFGHGYAAGLSDVLSLAHDTLANHALPLLAIGLAMAALAALGAFVVSFFRERAAGPSEGAAASRLILCSTVALILVAVVLPPLAAHAMLGAGMVDVNPGTALMTTAVSVERTAPDTLVLTAREVPPASVLDPGAPFSVFMNGVDVSNASACTASGFAATVEPAGGLEAIKGSEATWTGAGVLNNGTPVGVVVMAHGVDGSELVVMNLVV</sequence>
<evidence type="ECO:0000313" key="2">
    <source>
        <dbReference type="EMBL" id="WOX57740.1"/>
    </source>
</evidence>
<feature type="transmembrane region" description="Helical" evidence="1">
    <location>
        <begin position="188"/>
        <end position="207"/>
    </location>
</feature>